<dbReference type="PANTHER" id="PTHR12749">
    <property type="entry name" value="EXCISION REPAIR CROSS-COMPLEMENTING 1 ERCC1"/>
    <property type="match status" value="1"/>
</dbReference>
<dbReference type="GO" id="GO:0003684">
    <property type="term" value="F:damaged DNA binding"/>
    <property type="evidence" value="ECO:0007669"/>
    <property type="project" value="InterPro"/>
</dbReference>
<dbReference type="SUPFAM" id="SSF47781">
    <property type="entry name" value="RuvA domain 2-like"/>
    <property type="match status" value="1"/>
</dbReference>
<feature type="domain" description="ERCC1-like central" evidence="8">
    <location>
        <begin position="9"/>
        <end position="132"/>
    </location>
</feature>
<proteinExistence type="inferred from homology"/>
<comment type="similarity">
    <text evidence="2">Belongs to the ERCC1/RAD10/SWI10 family.</text>
</comment>
<organism evidence="9 10">
    <name type="scientific">Trypanosoma conorhini</name>
    <dbReference type="NCBI Taxonomy" id="83891"/>
    <lineage>
        <taxon>Eukaryota</taxon>
        <taxon>Discoba</taxon>
        <taxon>Euglenozoa</taxon>
        <taxon>Kinetoplastea</taxon>
        <taxon>Metakinetoplastina</taxon>
        <taxon>Trypanosomatida</taxon>
        <taxon>Trypanosomatidae</taxon>
        <taxon>Trypanosoma</taxon>
    </lineage>
</organism>
<dbReference type="RefSeq" id="XP_029226250.1">
    <property type="nucleotide sequence ID" value="XM_029373632.1"/>
</dbReference>
<dbReference type="InterPro" id="IPR011335">
    <property type="entry name" value="Restrct_endonuc-II-like"/>
</dbReference>
<dbReference type="GO" id="GO:0070522">
    <property type="term" value="C:ERCC4-ERCC1 complex"/>
    <property type="evidence" value="ECO:0007669"/>
    <property type="project" value="TreeGrafter"/>
</dbReference>
<dbReference type="EMBL" id="MKKU01000478">
    <property type="protein sequence ID" value="RNF10652.1"/>
    <property type="molecule type" value="Genomic_DNA"/>
</dbReference>
<evidence type="ECO:0000313" key="9">
    <source>
        <dbReference type="EMBL" id="RNF10652.1"/>
    </source>
</evidence>
<reference evidence="9 10" key="1">
    <citation type="journal article" date="2018" name="BMC Genomics">
        <title>Genomic comparison of Trypanosoma conorhini and Trypanosoma rangeli to Trypanosoma cruzi strains of high and low virulence.</title>
        <authorList>
            <person name="Bradwell K.R."/>
            <person name="Koparde V.N."/>
            <person name="Matveyev A.V."/>
            <person name="Serrano M.G."/>
            <person name="Alves J.M."/>
            <person name="Parikh H."/>
            <person name="Huang B."/>
            <person name="Lee V."/>
            <person name="Espinosa-Alvarez O."/>
            <person name="Ortiz P.A."/>
            <person name="Costa-Martins A.G."/>
            <person name="Teixeira M.M."/>
            <person name="Buck G.A."/>
        </authorList>
    </citation>
    <scope>NUCLEOTIDE SEQUENCE [LARGE SCALE GENOMIC DNA]</scope>
    <source>
        <strain evidence="9 10">025E</strain>
    </source>
</reference>
<dbReference type="GO" id="GO:0006312">
    <property type="term" value="P:mitotic recombination"/>
    <property type="evidence" value="ECO:0007669"/>
    <property type="project" value="TreeGrafter"/>
</dbReference>
<dbReference type="SUPFAM" id="SSF52980">
    <property type="entry name" value="Restriction endonuclease-like"/>
    <property type="match status" value="1"/>
</dbReference>
<protein>
    <submittedName>
        <fullName evidence="9">DNA repair protein</fullName>
    </submittedName>
</protein>
<dbReference type="GO" id="GO:0000110">
    <property type="term" value="C:nucleotide-excision repair factor 1 complex"/>
    <property type="evidence" value="ECO:0007669"/>
    <property type="project" value="TreeGrafter"/>
</dbReference>
<dbReference type="OrthoDB" id="10262814at2759"/>
<gene>
    <name evidence="9" type="ORF">Tco025E_06760</name>
</gene>
<dbReference type="PANTHER" id="PTHR12749:SF0">
    <property type="entry name" value="DNA EXCISION REPAIR PROTEIN ERCC-1"/>
    <property type="match status" value="1"/>
</dbReference>
<dbReference type="Pfam" id="PF14520">
    <property type="entry name" value="HHH_5"/>
    <property type="match status" value="1"/>
</dbReference>
<sequence>MPPPPPRGTVMVSATCNAGNITRLMQRHRYAVEEMDSDAYEFVCGRTCVLYLDDLNHLCDMSYRGAVSRRISSAKAQVASSGRRVLLLLLVGATDPRPDVLVWLNLHCSVEQRCAVMLCWNEEECASYLEGLTDGSVASVDYRTNSKKESAPIPVLIEAFTQTPQLMTRNDVVRAAHRYGSVAELLTASAEDLASLPGFGPKRAGRLHTVLHAGFHASRRLVSEVLPESHEPHPVQESETAPERSSAREKMLKALNELQCRELEDDSQND</sequence>
<dbReference type="GO" id="GO:0006302">
    <property type="term" value="P:double-strand break repair"/>
    <property type="evidence" value="ECO:0007669"/>
    <property type="project" value="UniProtKB-ARBA"/>
</dbReference>
<evidence type="ECO:0000259" key="8">
    <source>
        <dbReference type="Pfam" id="PF03834"/>
    </source>
</evidence>
<dbReference type="InterPro" id="IPR047260">
    <property type="entry name" value="ERCC1-like_central_dom"/>
</dbReference>
<keyword evidence="4" id="KW-0238">DNA-binding</keyword>
<evidence type="ECO:0000256" key="1">
    <source>
        <dbReference type="ARBA" id="ARBA00004123"/>
    </source>
</evidence>
<comment type="subcellular location">
    <subcellularLocation>
        <location evidence="1">Nucleus</location>
    </subcellularLocation>
</comment>
<evidence type="ECO:0000256" key="3">
    <source>
        <dbReference type="ARBA" id="ARBA00022763"/>
    </source>
</evidence>
<name>A0A422NYR8_9TRYP</name>
<keyword evidence="5" id="KW-0234">DNA repair</keyword>
<keyword evidence="3" id="KW-0227">DNA damage</keyword>
<dbReference type="InterPro" id="IPR004579">
    <property type="entry name" value="ERCC1/RAD10/SWI10"/>
</dbReference>
<evidence type="ECO:0000256" key="2">
    <source>
        <dbReference type="ARBA" id="ARBA00008283"/>
    </source>
</evidence>
<evidence type="ECO:0000256" key="6">
    <source>
        <dbReference type="ARBA" id="ARBA00023242"/>
    </source>
</evidence>
<comment type="caution">
    <text evidence="9">The sequence shown here is derived from an EMBL/GenBank/DDBJ whole genome shotgun (WGS) entry which is preliminary data.</text>
</comment>
<dbReference type="GO" id="GO:0003697">
    <property type="term" value="F:single-stranded DNA binding"/>
    <property type="evidence" value="ECO:0007669"/>
    <property type="project" value="TreeGrafter"/>
</dbReference>
<dbReference type="Gene3D" id="1.10.150.20">
    <property type="entry name" value="5' to 3' exonuclease, C-terminal subdomain"/>
    <property type="match status" value="1"/>
</dbReference>
<evidence type="ECO:0000256" key="4">
    <source>
        <dbReference type="ARBA" id="ARBA00023125"/>
    </source>
</evidence>
<accession>A0A422NYR8</accession>
<keyword evidence="10" id="KW-1185">Reference proteome</keyword>
<dbReference type="AlphaFoldDB" id="A0A422NYR8"/>
<feature type="compositionally biased region" description="Basic and acidic residues" evidence="7">
    <location>
        <begin position="227"/>
        <end position="252"/>
    </location>
</feature>
<evidence type="ECO:0000256" key="5">
    <source>
        <dbReference type="ARBA" id="ARBA00023204"/>
    </source>
</evidence>
<evidence type="ECO:0000256" key="7">
    <source>
        <dbReference type="SAM" id="MobiDB-lite"/>
    </source>
</evidence>
<dbReference type="Proteomes" id="UP000284403">
    <property type="component" value="Unassembled WGS sequence"/>
</dbReference>
<dbReference type="Gene3D" id="3.40.50.10130">
    <property type="match status" value="1"/>
</dbReference>
<keyword evidence="6" id="KW-0539">Nucleus</keyword>
<dbReference type="GeneID" id="40320371"/>
<evidence type="ECO:0000313" key="10">
    <source>
        <dbReference type="Proteomes" id="UP000284403"/>
    </source>
</evidence>
<dbReference type="InterPro" id="IPR010994">
    <property type="entry name" value="RuvA_2-like"/>
</dbReference>
<dbReference type="GO" id="GO:0070914">
    <property type="term" value="P:UV-damage excision repair"/>
    <property type="evidence" value="ECO:0007669"/>
    <property type="project" value="TreeGrafter"/>
</dbReference>
<feature type="region of interest" description="Disordered" evidence="7">
    <location>
        <begin position="226"/>
        <end position="270"/>
    </location>
</feature>
<dbReference type="Pfam" id="PF03834">
    <property type="entry name" value="Rad10"/>
    <property type="match status" value="1"/>
</dbReference>